<dbReference type="Gene3D" id="3.40.50.300">
    <property type="entry name" value="P-loop containing nucleotide triphosphate hydrolases"/>
    <property type="match status" value="1"/>
</dbReference>
<dbReference type="PANTHER" id="PTHR43297">
    <property type="entry name" value="OLIGOPEPTIDE TRANSPORT ATP-BINDING PROTEIN APPD"/>
    <property type="match status" value="1"/>
</dbReference>
<keyword evidence="5" id="KW-0547">Nucleotide-binding</keyword>
<dbReference type="PROSITE" id="PS50893">
    <property type="entry name" value="ABC_TRANSPORTER_2"/>
    <property type="match status" value="1"/>
</dbReference>
<dbReference type="SUPFAM" id="SSF52540">
    <property type="entry name" value="P-loop containing nucleoside triphosphate hydrolases"/>
    <property type="match status" value="1"/>
</dbReference>
<comment type="similarity">
    <text evidence="2">Belongs to the ABC transporter superfamily.</text>
</comment>
<feature type="domain" description="ABC transporter" evidence="8">
    <location>
        <begin position="4"/>
        <end position="248"/>
    </location>
</feature>
<dbReference type="PANTHER" id="PTHR43297:SF2">
    <property type="entry name" value="DIPEPTIDE TRANSPORT ATP-BINDING PROTEIN DPPD"/>
    <property type="match status" value="1"/>
</dbReference>
<evidence type="ECO:0000256" key="3">
    <source>
        <dbReference type="ARBA" id="ARBA00022448"/>
    </source>
</evidence>
<name>A0ABW4TG82_9ACTN</name>
<protein>
    <submittedName>
        <fullName evidence="9">ABC transporter ATP-binding protein</fullName>
    </submittedName>
</protein>
<reference evidence="10" key="1">
    <citation type="journal article" date="2019" name="Int. J. Syst. Evol. Microbiol.">
        <title>The Global Catalogue of Microorganisms (GCM) 10K type strain sequencing project: providing services to taxonomists for standard genome sequencing and annotation.</title>
        <authorList>
            <consortium name="The Broad Institute Genomics Platform"/>
            <consortium name="The Broad Institute Genome Sequencing Center for Infectious Disease"/>
            <person name="Wu L."/>
            <person name="Ma J."/>
        </authorList>
    </citation>
    <scope>NUCLEOTIDE SEQUENCE [LARGE SCALE GENOMIC DNA]</scope>
    <source>
        <strain evidence="10">ICMP 6774ER</strain>
    </source>
</reference>
<evidence type="ECO:0000256" key="5">
    <source>
        <dbReference type="ARBA" id="ARBA00022741"/>
    </source>
</evidence>
<evidence type="ECO:0000259" key="8">
    <source>
        <dbReference type="PROSITE" id="PS50893"/>
    </source>
</evidence>
<evidence type="ECO:0000313" key="10">
    <source>
        <dbReference type="Proteomes" id="UP001597368"/>
    </source>
</evidence>
<evidence type="ECO:0000256" key="4">
    <source>
        <dbReference type="ARBA" id="ARBA00022475"/>
    </source>
</evidence>
<dbReference type="EMBL" id="JBHUFV010000082">
    <property type="protein sequence ID" value="MFD1939374.1"/>
    <property type="molecule type" value="Genomic_DNA"/>
</dbReference>
<proteinExistence type="inferred from homology"/>
<keyword evidence="6 9" id="KW-0067">ATP-binding</keyword>
<comment type="subcellular location">
    <subcellularLocation>
        <location evidence="1">Cell membrane</location>
        <topology evidence="1">Peripheral membrane protein</topology>
    </subcellularLocation>
</comment>
<keyword evidence="3" id="KW-0813">Transport</keyword>
<accession>A0ABW4TG82</accession>
<keyword evidence="7" id="KW-0472">Membrane</keyword>
<dbReference type="InterPro" id="IPR027417">
    <property type="entry name" value="P-loop_NTPase"/>
</dbReference>
<comment type="caution">
    <text evidence="9">The sequence shown here is derived from an EMBL/GenBank/DDBJ whole genome shotgun (WGS) entry which is preliminary data.</text>
</comment>
<dbReference type="InterPro" id="IPR013563">
    <property type="entry name" value="Oligopep_ABC_C"/>
</dbReference>
<dbReference type="InterPro" id="IPR003593">
    <property type="entry name" value="AAA+_ATPase"/>
</dbReference>
<dbReference type="Proteomes" id="UP001597368">
    <property type="component" value="Unassembled WGS sequence"/>
</dbReference>
<dbReference type="CDD" id="cd03257">
    <property type="entry name" value="ABC_NikE_OppD_transporters"/>
    <property type="match status" value="1"/>
</dbReference>
<dbReference type="InterPro" id="IPR017871">
    <property type="entry name" value="ABC_transporter-like_CS"/>
</dbReference>
<dbReference type="Pfam" id="PF08352">
    <property type="entry name" value="oligo_HPY"/>
    <property type="match status" value="1"/>
</dbReference>
<dbReference type="GO" id="GO:0005524">
    <property type="term" value="F:ATP binding"/>
    <property type="evidence" value="ECO:0007669"/>
    <property type="project" value="UniProtKB-KW"/>
</dbReference>
<dbReference type="RefSeq" id="WP_379581596.1">
    <property type="nucleotide sequence ID" value="NZ_JBHUFV010000082.1"/>
</dbReference>
<evidence type="ECO:0000256" key="7">
    <source>
        <dbReference type="ARBA" id="ARBA00023136"/>
    </source>
</evidence>
<dbReference type="PROSITE" id="PS00211">
    <property type="entry name" value="ABC_TRANSPORTER_1"/>
    <property type="match status" value="1"/>
</dbReference>
<evidence type="ECO:0000256" key="6">
    <source>
        <dbReference type="ARBA" id="ARBA00022840"/>
    </source>
</evidence>
<keyword evidence="10" id="KW-1185">Reference proteome</keyword>
<evidence type="ECO:0000256" key="2">
    <source>
        <dbReference type="ARBA" id="ARBA00005417"/>
    </source>
</evidence>
<keyword evidence="4" id="KW-1003">Cell membrane</keyword>
<dbReference type="Pfam" id="PF00005">
    <property type="entry name" value="ABC_tran"/>
    <property type="match status" value="1"/>
</dbReference>
<evidence type="ECO:0000256" key="1">
    <source>
        <dbReference type="ARBA" id="ARBA00004202"/>
    </source>
</evidence>
<dbReference type="InterPro" id="IPR050388">
    <property type="entry name" value="ABC_Ni/Peptide_Import"/>
</dbReference>
<sequence>MTLLDVKDLTVSFGETRAVDGLSFSLERGRVLGLVGESGCGKSVTSLAVMGLLNGATTGGEIWFDGQELLAGDRRAVRRLRGDRLAMIFQDPLSSLNPYYPVGFQIAEAYRAHRRTSRRQARAIVVRMLERVGIPEAERRARDYPHQFSGGMRQRVMIAMALCLEPELIIADEPTTALDVTVQAQILALLDTLREEYGTAVLLITHDLGVVAGTADEVVVMYGGRAVERGEVHALFEDPREPYTRRLLAAVPRIDRPVPDRLETL</sequence>
<gene>
    <name evidence="9" type="ORF">ACFSKW_48725</name>
</gene>
<evidence type="ECO:0000313" key="9">
    <source>
        <dbReference type="EMBL" id="MFD1939374.1"/>
    </source>
</evidence>
<dbReference type="SMART" id="SM00382">
    <property type="entry name" value="AAA"/>
    <property type="match status" value="1"/>
</dbReference>
<organism evidence="9 10">
    <name type="scientific">Nonomuraea mangrovi</name>
    <dbReference type="NCBI Taxonomy" id="2316207"/>
    <lineage>
        <taxon>Bacteria</taxon>
        <taxon>Bacillati</taxon>
        <taxon>Actinomycetota</taxon>
        <taxon>Actinomycetes</taxon>
        <taxon>Streptosporangiales</taxon>
        <taxon>Streptosporangiaceae</taxon>
        <taxon>Nonomuraea</taxon>
    </lineage>
</organism>
<dbReference type="InterPro" id="IPR003439">
    <property type="entry name" value="ABC_transporter-like_ATP-bd"/>
</dbReference>